<dbReference type="PANTHER" id="PTHR12215:SF10">
    <property type="entry name" value="L-AMINOADIPATE-SEMIALDEHYDE DEHYDROGENASE-PHOSPHOPANTETHEINYL TRANSFERASE"/>
    <property type="match status" value="1"/>
</dbReference>
<evidence type="ECO:0000256" key="2">
    <source>
        <dbReference type="ARBA" id="ARBA00010990"/>
    </source>
</evidence>
<sequence length="120" mass="13570">MIIGIGIDIVELERIEEVMNRQPRFVERVLTVNERKTFETYSKKRKIEFLAGRFAAKEAFVKATGTGISKNYSWHDIEIIKEDSGKPNLVVPGLLGHTHLSISHSRNYAVAEVIIESLSS</sequence>
<dbReference type="GO" id="GO:0006633">
    <property type="term" value="P:fatty acid biosynthetic process"/>
    <property type="evidence" value="ECO:0007669"/>
    <property type="project" value="UniProtKB-UniRule"/>
</dbReference>
<keyword evidence="4 11" id="KW-0444">Lipid biosynthesis</keyword>
<dbReference type="InterPro" id="IPR037143">
    <property type="entry name" value="4-PPantetheinyl_Trfase_dom_sf"/>
</dbReference>
<dbReference type="Pfam" id="PF01648">
    <property type="entry name" value="ACPS"/>
    <property type="match status" value="1"/>
</dbReference>
<dbReference type="GO" id="GO:0005829">
    <property type="term" value="C:cytosol"/>
    <property type="evidence" value="ECO:0007669"/>
    <property type="project" value="TreeGrafter"/>
</dbReference>
<evidence type="ECO:0000256" key="6">
    <source>
        <dbReference type="ARBA" id="ARBA00022723"/>
    </source>
</evidence>
<evidence type="ECO:0000256" key="4">
    <source>
        <dbReference type="ARBA" id="ARBA00022516"/>
    </source>
</evidence>
<dbReference type="GO" id="GO:0008897">
    <property type="term" value="F:holo-[acyl-carrier-protein] synthase activity"/>
    <property type="evidence" value="ECO:0007669"/>
    <property type="project" value="UniProtKB-UniRule"/>
</dbReference>
<dbReference type="PANTHER" id="PTHR12215">
    <property type="entry name" value="PHOSPHOPANTETHEINE TRANSFERASE"/>
    <property type="match status" value="1"/>
</dbReference>
<dbReference type="Gene3D" id="3.90.470.20">
    <property type="entry name" value="4'-phosphopantetheinyl transferase domain"/>
    <property type="match status" value="1"/>
</dbReference>
<evidence type="ECO:0000256" key="8">
    <source>
        <dbReference type="ARBA" id="ARBA00022842"/>
    </source>
</evidence>
<name>A0A0B0IG78_9BACI</name>
<evidence type="ECO:0000256" key="9">
    <source>
        <dbReference type="ARBA" id="ARBA00023098"/>
    </source>
</evidence>
<dbReference type="GO" id="GO:0000287">
    <property type="term" value="F:magnesium ion binding"/>
    <property type="evidence" value="ECO:0007669"/>
    <property type="project" value="UniProtKB-UniRule"/>
</dbReference>
<feature type="binding site" evidence="11">
    <location>
        <position position="58"/>
    </location>
    <ligand>
        <name>Mg(2+)</name>
        <dbReference type="ChEBI" id="CHEBI:18420"/>
    </ligand>
</feature>
<feature type="domain" description="4'-phosphopantetheinyl transferase" evidence="12">
    <location>
        <begin position="4"/>
        <end position="111"/>
    </location>
</feature>
<dbReference type="InterPro" id="IPR004568">
    <property type="entry name" value="Ppantetheine-prot_Trfase_dom"/>
</dbReference>
<dbReference type="Proteomes" id="UP000030832">
    <property type="component" value="Unassembled WGS sequence"/>
</dbReference>
<reference evidence="13 14" key="1">
    <citation type="submission" date="2014-09" db="EMBL/GenBank/DDBJ databases">
        <title>Genome sequencing and annotation of Bacillus Okhensis strain Kh10-101T.</title>
        <authorList>
            <person name="Prakash J.S."/>
        </authorList>
    </citation>
    <scope>NUCLEOTIDE SEQUENCE [LARGE SCALE GENOMIC DNA]</scope>
    <source>
        <strain evidence="14">Kh10-101T</strain>
    </source>
</reference>
<keyword evidence="8 11" id="KW-0460">Magnesium</keyword>
<evidence type="ECO:0000256" key="1">
    <source>
        <dbReference type="ARBA" id="ARBA00001946"/>
    </source>
</evidence>
<evidence type="ECO:0000313" key="14">
    <source>
        <dbReference type="Proteomes" id="UP000030832"/>
    </source>
</evidence>
<organism evidence="13 14">
    <name type="scientific">Halalkalibacter okhensis</name>
    <dbReference type="NCBI Taxonomy" id="333138"/>
    <lineage>
        <taxon>Bacteria</taxon>
        <taxon>Bacillati</taxon>
        <taxon>Bacillota</taxon>
        <taxon>Bacilli</taxon>
        <taxon>Bacillales</taxon>
        <taxon>Bacillaceae</taxon>
        <taxon>Halalkalibacter</taxon>
    </lineage>
</organism>
<evidence type="ECO:0000256" key="11">
    <source>
        <dbReference type="HAMAP-Rule" id="MF_00101"/>
    </source>
</evidence>
<protein>
    <recommendedName>
        <fullName evidence="11">Holo-[acyl-carrier-protein] synthase</fullName>
        <shortName evidence="11">Holo-ACP synthase</shortName>
        <ecNumber evidence="11">2.7.8.7</ecNumber>
    </recommendedName>
    <alternativeName>
        <fullName evidence="11">4'-phosphopantetheinyl transferase AcpS</fullName>
    </alternativeName>
</protein>
<dbReference type="GO" id="GO:0019878">
    <property type="term" value="P:lysine biosynthetic process via aminoadipic acid"/>
    <property type="evidence" value="ECO:0007669"/>
    <property type="project" value="TreeGrafter"/>
</dbReference>
<keyword evidence="5 11" id="KW-0808">Transferase</keyword>
<keyword evidence="14" id="KW-1185">Reference proteome</keyword>
<feature type="binding site" evidence="11">
    <location>
        <position position="8"/>
    </location>
    <ligand>
        <name>Mg(2+)</name>
        <dbReference type="ChEBI" id="CHEBI:18420"/>
    </ligand>
</feature>
<keyword evidence="7 11" id="KW-0276">Fatty acid metabolism</keyword>
<dbReference type="AlphaFoldDB" id="A0A0B0IG78"/>
<evidence type="ECO:0000256" key="3">
    <source>
        <dbReference type="ARBA" id="ARBA00022490"/>
    </source>
</evidence>
<dbReference type="eggNOG" id="COG0736">
    <property type="taxonomic scope" value="Bacteria"/>
</dbReference>
<dbReference type="RefSeq" id="WP_034631324.1">
    <property type="nucleotide sequence ID" value="NZ_JRJU01000024.1"/>
</dbReference>
<comment type="catalytic activity">
    <reaction evidence="11">
        <text>apo-[ACP] + CoA = holo-[ACP] + adenosine 3',5'-bisphosphate + H(+)</text>
        <dbReference type="Rhea" id="RHEA:12068"/>
        <dbReference type="Rhea" id="RHEA-COMP:9685"/>
        <dbReference type="Rhea" id="RHEA-COMP:9690"/>
        <dbReference type="ChEBI" id="CHEBI:15378"/>
        <dbReference type="ChEBI" id="CHEBI:29999"/>
        <dbReference type="ChEBI" id="CHEBI:57287"/>
        <dbReference type="ChEBI" id="CHEBI:58343"/>
        <dbReference type="ChEBI" id="CHEBI:64479"/>
        <dbReference type="EC" id="2.7.8.7"/>
    </reaction>
</comment>
<keyword evidence="3 11" id="KW-0963">Cytoplasm</keyword>
<dbReference type="SUPFAM" id="SSF56214">
    <property type="entry name" value="4'-phosphopantetheinyl transferase"/>
    <property type="match status" value="1"/>
</dbReference>
<evidence type="ECO:0000313" key="13">
    <source>
        <dbReference type="EMBL" id="KHF39074.1"/>
    </source>
</evidence>
<dbReference type="EC" id="2.7.8.7" evidence="11"/>
<dbReference type="InterPro" id="IPR002582">
    <property type="entry name" value="ACPS"/>
</dbReference>
<dbReference type="STRING" id="333138.LQ50_17365"/>
<dbReference type="NCBIfam" id="TIGR00556">
    <property type="entry name" value="pantethn_trn"/>
    <property type="match status" value="1"/>
</dbReference>
<dbReference type="EMBL" id="JRJU01000024">
    <property type="protein sequence ID" value="KHF39074.1"/>
    <property type="molecule type" value="Genomic_DNA"/>
</dbReference>
<keyword evidence="9 11" id="KW-0443">Lipid metabolism</keyword>
<comment type="cofactor">
    <cofactor evidence="1 11">
        <name>Mg(2+)</name>
        <dbReference type="ChEBI" id="CHEBI:18420"/>
    </cofactor>
</comment>
<dbReference type="OrthoDB" id="517356at2"/>
<evidence type="ECO:0000259" key="12">
    <source>
        <dbReference type="Pfam" id="PF01648"/>
    </source>
</evidence>
<dbReference type="InterPro" id="IPR050559">
    <property type="entry name" value="P-Pant_transferase_sf"/>
</dbReference>
<proteinExistence type="inferred from homology"/>
<keyword evidence="6 11" id="KW-0479">Metal-binding</keyword>
<comment type="subcellular location">
    <subcellularLocation>
        <location evidence="11">Cytoplasm</location>
    </subcellularLocation>
</comment>
<dbReference type="HAMAP" id="MF_00101">
    <property type="entry name" value="AcpS"/>
    <property type="match status" value="1"/>
</dbReference>
<evidence type="ECO:0000256" key="7">
    <source>
        <dbReference type="ARBA" id="ARBA00022832"/>
    </source>
</evidence>
<comment type="similarity">
    <text evidence="11">Belongs to the P-Pant transferase superfamily. AcpS family.</text>
</comment>
<comment type="caution">
    <text evidence="13">The sequence shown here is derived from an EMBL/GenBank/DDBJ whole genome shotgun (WGS) entry which is preliminary data.</text>
</comment>
<gene>
    <name evidence="11" type="primary">acpS</name>
    <name evidence="13" type="ORF">LQ50_17365</name>
</gene>
<comment type="similarity">
    <text evidence="2">Belongs to the P-Pant transferase superfamily. Gsp/Sfp/HetI/AcpT family.</text>
</comment>
<dbReference type="NCBIfam" id="TIGR00516">
    <property type="entry name" value="acpS"/>
    <property type="match status" value="1"/>
</dbReference>
<accession>A0A0B0IG78</accession>
<comment type="function">
    <text evidence="11">Transfers the 4'-phosphopantetheine moiety from coenzyme A to a Ser of acyl-carrier-protein.</text>
</comment>
<dbReference type="InterPro" id="IPR008278">
    <property type="entry name" value="4-PPantetheinyl_Trfase_dom"/>
</dbReference>
<evidence type="ECO:0000256" key="10">
    <source>
        <dbReference type="ARBA" id="ARBA00023160"/>
    </source>
</evidence>
<evidence type="ECO:0000256" key="5">
    <source>
        <dbReference type="ARBA" id="ARBA00022679"/>
    </source>
</evidence>
<keyword evidence="10 11" id="KW-0275">Fatty acid biosynthesis</keyword>